<dbReference type="GO" id="GO:0008360">
    <property type="term" value="P:regulation of cell shape"/>
    <property type="evidence" value="ECO:0007669"/>
    <property type="project" value="UniProtKB-KW"/>
</dbReference>
<protein>
    <recommendedName>
        <fullName evidence="3 14">UDP-N-acetylmuramate--L-alanine ligase</fullName>
        <ecNumber evidence="3 14">6.3.2.8</ecNumber>
    </recommendedName>
    <alternativeName>
        <fullName evidence="14">UDP-N-acetylmuramoyl-L-alanine synthetase</fullName>
    </alternativeName>
</protein>
<keyword evidence="8 14" id="KW-0067">ATP-binding</keyword>
<feature type="domain" description="Mur ligase central" evidence="17">
    <location>
        <begin position="134"/>
        <end position="354"/>
    </location>
</feature>
<comment type="similarity">
    <text evidence="14">Belongs to the MurCDEF family.</text>
</comment>
<feature type="domain" description="Mur ligase N-terminal catalytic" evidence="15">
    <location>
        <begin position="33"/>
        <end position="129"/>
    </location>
</feature>
<gene>
    <name evidence="14" type="primary">murC</name>
    <name evidence="18" type="ORF">HMPREF9020_00969</name>
</gene>
<evidence type="ECO:0000256" key="7">
    <source>
        <dbReference type="ARBA" id="ARBA00022741"/>
    </source>
</evidence>
<dbReference type="Pfam" id="PF08245">
    <property type="entry name" value="Mur_ligase_M"/>
    <property type="match status" value="1"/>
</dbReference>
<keyword evidence="10 14" id="KW-0573">Peptidoglycan synthesis</keyword>
<evidence type="ECO:0000256" key="5">
    <source>
        <dbReference type="ARBA" id="ARBA00022598"/>
    </source>
</evidence>
<dbReference type="InterPro" id="IPR004101">
    <property type="entry name" value="Mur_ligase_C"/>
</dbReference>
<evidence type="ECO:0000313" key="18">
    <source>
        <dbReference type="EMBL" id="EFG27327.2"/>
    </source>
</evidence>
<dbReference type="InterPro" id="IPR000713">
    <property type="entry name" value="Mur_ligase_N"/>
</dbReference>
<dbReference type="InterPro" id="IPR013221">
    <property type="entry name" value="Mur_ligase_cen"/>
</dbReference>
<evidence type="ECO:0000256" key="1">
    <source>
        <dbReference type="ARBA" id="ARBA00004496"/>
    </source>
</evidence>
<evidence type="ECO:0000259" key="17">
    <source>
        <dbReference type="Pfam" id="PF08245"/>
    </source>
</evidence>
<keyword evidence="4 14" id="KW-0963">Cytoplasm</keyword>
<evidence type="ECO:0000313" key="19">
    <source>
        <dbReference type="Proteomes" id="UP000005777"/>
    </source>
</evidence>
<evidence type="ECO:0000256" key="2">
    <source>
        <dbReference type="ARBA" id="ARBA00004752"/>
    </source>
</evidence>
<dbReference type="eggNOG" id="COG0773">
    <property type="taxonomic scope" value="Bacteria"/>
</dbReference>
<dbReference type="EMBL" id="ADCX01000004">
    <property type="protein sequence ID" value="EFG27327.2"/>
    <property type="molecule type" value="Genomic_DNA"/>
</dbReference>
<evidence type="ECO:0000256" key="3">
    <source>
        <dbReference type="ARBA" id="ARBA00012211"/>
    </source>
</evidence>
<dbReference type="Gene3D" id="3.40.1190.10">
    <property type="entry name" value="Mur-like, catalytic domain"/>
    <property type="match status" value="1"/>
</dbReference>
<dbReference type="Pfam" id="PF01225">
    <property type="entry name" value="Mur_ligase"/>
    <property type="match status" value="1"/>
</dbReference>
<dbReference type="GO" id="GO:0051301">
    <property type="term" value="P:cell division"/>
    <property type="evidence" value="ECO:0007669"/>
    <property type="project" value="UniProtKB-KW"/>
</dbReference>
<comment type="function">
    <text evidence="14">Cell wall formation.</text>
</comment>
<evidence type="ECO:0000256" key="10">
    <source>
        <dbReference type="ARBA" id="ARBA00022984"/>
    </source>
</evidence>
<keyword evidence="7 14" id="KW-0547">Nucleotide-binding</keyword>
<dbReference type="InterPro" id="IPR005758">
    <property type="entry name" value="UDP-N-AcMur_Ala_ligase_MurC"/>
</dbReference>
<keyword evidence="11 14" id="KW-0131">Cell cycle</keyword>
<dbReference type="GO" id="GO:0009252">
    <property type="term" value="P:peptidoglycan biosynthetic process"/>
    <property type="evidence" value="ECO:0007669"/>
    <property type="project" value="UniProtKB-UniRule"/>
</dbReference>
<dbReference type="PANTHER" id="PTHR43445:SF3">
    <property type="entry name" value="UDP-N-ACETYLMURAMATE--L-ALANINE LIGASE"/>
    <property type="match status" value="1"/>
</dbReference>
<evidence type="ECO:0000256" key="12">
    <source>
        <dbReference type="ARBA" id="ARBA00023316"/>
    </source>
</evidence>
<dbReference type="Proteomes" id="UP000005777">
    <property type="component" value="Unassembled WGS sequence"/>
</dbReference>
<evidence type="ECO:0000256" key="13">
    <source>
        <dbReference type="ARBA" id="ARBA00047833"/>
    </source>
</evidence>
<dbReference type="InterPro" id="IPR036565">
    <property type="entry name" value="Mur-like_cat_sf"/>
</dbReference>
<evidence type="ECO:0000256" key="4">
    <source>
        <dbReference type="ARBA" id="ARBA00022490"/>
    </source>
</evidence>
<dbReference type="GO" id="GO:0005524">
    <property type="term" value="F:ATP binding"/>
    <property type="evidence" value="ECO:0007669"/>
    <property type="project" value="UniProtKB-UniRule"/>
</dbReference>
<evidence type="ECO:0000259" key="16">
    <source>
        <dbReference type="Pfam" id="PF02875"/>
    </source>
</evidence>
<dbReference type="Gene3D" id="3.90.190.20">
    <property type="entry name" value="Mur ligase, C-terminal domain"/>
    <property type="match status" value="1"/>
</dbReference>
<comment type="caution">
    <text evidence="18">The sequence shown here is derived from an EMBL/GenBank/DDBJ whole genome shotgun (WGS) entry which is preliminary data.</text>
</comment>
<comment type="pathway">
    <text evidence="2 14">Cell wall biogenesis; peptidoglycan biosynthesis.</text>
</comment>
<evidence type="ECO:0000256" key="14">
    <source>
        <dbReference type="HAMAP-Rule" id="MF_00046"/>
    </source>
</evidence>
<evidence type="ECO:0000256" key="9">
    <source>
        <dbReference type="ARBA" id="ARBA00022960"/>
    </source>
</evidence>
<keyword evidence="9 14" id="KW-0133">Cell shape</keyword>
<name>W5IK91_SCAIO</name>
<organism evidence="18 19">
    <name type="scientific">Scardovia inopinata F0304</name>
    <dbReference type="NCBI Taxonomy" id="641146"/>
    <lineage>
        <taxon>Bacteria</taxon>
        <taxon>Bacillati</taxon>
        <taxon>Actinomycetota</taxon>
        <taxon>Actinomycetes</taxon>
        <taxon>Bifidobacteriales</taxon>
        <taxon>Bifidobacteriaceae</taxon>
        <taxon>Scardovia</taxon>
    </lineage>
</organism>
<feature type="binding site" evidence="14">
    <location>
        <begin position="136"/>
        <end position="142"/>
    </location>
    <ligand>
        <name>ATP</name>
        <dbReference type="ChEBI" id="CHEBI:30616"/>
    </ligand>
</feature>
<evidence type="ECO:0000259" key="15">
    <source>
        <dbReference type="Pfam" id="PF01225"/>
    </source>
</evidence>
<dbReference type="HOGENOM" id="CLU_028104_2_1_11"/>
<dbReference type="Gene3D" id="3.40.50.720">
    <property type="entry name" value="NAD(P)-binding Rossmann-like Domain"/>
    <property type="match status" value="1"/>
</dbReference>
<comment type="catalytic activity">
    <reaction evidence="13 14">
        <text>UDP-N-acetyl-alpha-D-muramate + L-alanine + ATP = UDP-N-acetyl-alpha-D-muramoyl-L-alanine + ADP + phosphate + H(+)</text>
        <dbReference type="Rhea" id="RHEA:23372"/>
        <dbReference type="ChEBI" id="CHEBI:15378"/>
        <dbReference type="ChEBI" id="CHEBI:30616"/>
        <dbReference type="ChEBI" id="CHEBI:43474"/>
        <dbReference type="ChEBI" id="CHEBI:57972"/>
        <dbReference type="ChEBI" id="CHEBI:70757"/>
        <dbReference type="ChEBI" id="CHEBI:83898"/>
        <dbReference type="ChEBI" id="CHEBI:456216"/>
        <dbReference type="EC" id="6.3.2.8"/>
    </reaction>
</comment>
<sequence length="529" mass="56525">MTDSPLTSPRVLDPTSQPINYADFSLDQLGATHFIGIGGAGMSVLAEILLKRGVPVSGSDRQASAKTDRLQALGATIYLDQKGQNLQGAQTVVWSSAIKSDNPEIQEASRRGLRILHRSDILALLMAHSRSVTVAGAHGKTTTSAMIAQILQSASSSDLHDPSFAIGGSIRTDQGTVDGGHAGGGTVFVAEADESDGSFEKYHPSIAVITNVEPDHLDHYGSAAAFQQAFVDHAHHALDHVILCGDDPGALAVLKSLNQEALHHAVVYTTQEDFSLAGLPATLVRIEQEETAEAQVESGQQDQAAESFSLLLPASLLAQSEGGPSQDVLPGRYPVKLRVPGLHNARNAAAAIICSILLGMNPHQACQAAYTFYGAKRRFEIRGVERAVTVVDDYAHHPTEIVALLKAARRRFPQSKIRVIFQPHLYSRTFYFAQQFADALSLADDVMVTGIFPAREKQEDWPQVSADTIVSLMKKENGPEFSASIDDMNQAGRLMASHCGPGDVVITVGAGSITSVADVVLSELKKQAM</sequence>
<comment type="subcellular location">
    <subcellularLocation>
        <location evidence="1 14">Cytoplasm</location>
    </subcellularLocation>
</comment>
<dbReference type="UniPathway" id="UPA00219"/>
<dbReference type="SUPFAM" id="SSF51984">
    <property type="entry name" value="MurCD N-terminal domain"/>
    <property type="match status" value="1"/>
</dbReference>
<dbReference type="GO" id="GO:0005737">
    <property type="term" value="C:cytoplasm"/>
    <property type="evidence" value="ECO:0007669"/>
    <property type="project" value="UniProtKB-SubCell"/>
</dbReference>
<reference evidence="18 19" key="1">
    <citation type="submission" date="2012-01" db="EMBL/GenBank/DDBJ databases">
        <title>The Genome Sequence of Scardovia inopinata F0304.</title>
        <authorList>
            <consortium name="The Broad Institute Genome Sequencing Platform"/>
            <person name="Earl A."/>
            <person name="Ward D."/>
            <person name="Feldgarden M."/>
            <person name="Gevers D."/>
            <person name="Izard J."/>
            <person name="Baranova O.V."/>
            <person name="Blanton J.M."/>
            <person name="Tanner A.C."/>
            <person name="Dewhirst F.E."/>
            <person name="Young S.K."/>
            <person name="Zeng Q."/>
            <person name="Gargeya S."/>
            <person name="Fitzgerald M."/>
            <person name="Haas B."/>
            <person name="Abouelleil A."/>
            <person name="Alvarado L."/>
            <person name="Arachchi H.M."/>
            <person name="Berlin A."/>
            <person name="Chapman S.B."/>
            <person name="Gearin G."/>
            <person name="Goldberg J."/>
            <person name="Griggs A."/>
            <person name="Gujja S."/>
            <person name="Hansen M."/>
            <person name="Heiman D."/>
            <person name="Howarth C."/>
            <person name="Larimer J."/>
            <person name="Lui A."/>
            <person name="MacDonald P.J."/>
            <person name="McCowen C."/>
            <person name="Montmayeur A."/>
            <person name="Murphy C."/>
            <person name="Neiman D."/>
            <person name="Pearson M."/>
            <person name="Priest M."/>
            <person name="Roberts A."/>
            <person name="Saif S."/>
            <person name="Shea T."/>
            <person name="Sisk P."/>
            <person name="Stolte C."/>
            <person name="Sykes S."/>
            <person name="Wortman J."/>
            <person name="Nusbaum C."/>
            <person name="Birren B."/>
        </authorList>
    </citation>
    <scope>NUCLEOTIDE SEQUENCE [LARGE SCALE GENOMIC DNA]</scope>
    <source>
        <strain evidence="18 19">F0304</strain>
    </source>
</reference>
<feature type="domain" description="Mur ligase C-terminal" evidence="16">
    <location>
        <begin position="377"/>
        <end position="511"/>
    </location>
</feature>
<keyword evidence="19" id="KW-1185">Reference proteome</keyword>
<keyword evidence="6 14" id="KW-0132">Cell division</keyword>
<dbReference type="NCBIfam" id="TIGR01082">
    <property type="entry name" value="murC"/>
    <property type="match status" value="1"/>
</dbReference>
<dbReference type="GO" id="GO:0008763">
    <property type="term" value="F:UDP-N-acetylmuramate-L-alanine ligase activity"/>
    <property type="evidence" value="ECO:0007669"/>
    <property type="project" value="UniProtKB-UniRule"/>
</dbReference>
<evidence type="ECO:0000256" key="8">
    <source>
        <dbReference type="ARBA" id="ARBA00022840"/>
    </source>
</evidence>
<dbReference type="SUPFAM" id="SSF53623">
    <property type="entry name" value="MurD-like peptide ligases, catalytic domain"/>
    <property type="match status" value="1"/>
</dbReference>
<evidence type="ECO:0000256" key="11">
    <source>
        <dbReference type="ARBA" id="ARBA00023306"/>
    </source>
</evidence>
<dbReference type="HAMAP" id="MF_00046">
    <property type="entry name" value="MurC"/>
    <property type="match status" value="1"/>
</dbReference>
<evidence type="ECO:0000256" key="6">
    <source>
        <dbReference type="ARBA" id="ARBA00022618"/>
    </source>
</evidence>
<dbReference type="GO" id="GO:0071555">
    <property type="term" value="P:cell wall organization"/>
    <property type="evidence" value="ECO:0007669"/>
    <property type="project" value="UniProtKB-KW"/>
</dbReference>
<accession>W5IK91</accession>
<dbReference type="InterPro" id="IPR036615">
    <property type="entry name" value="Mur_ligase_C_dom_sf"/>
</dbReference>
<dbReference type="InterPro" id="IPR050061">
    <property type="entry name" value="MurCDEF_pg_biosynth"/>
</dbReference>
<keyword evidence="12 14" id="KW-0961">Cell wall biogenesis/degradation</keyword>
<proteinExistence type="inferred from homology"/>
<dbReference type="AlphaFoldDB" id="W5IK91"/>
<dbReference type="PANTHER" id="PTHR43445">
    <property type="entry name" value="UDP-N-ACETYLMURAMATE--L-ALANINE LIGASE-RELATED"/>
    <property type="match status" value="1"/>
</dbReference>
<dbReference type="EC" id="6.3.2.8" evidence="3 14"/>
<dbReference type="RefSeq" id="WP_040590666.1">
    <property type="nucleotide sequence ID" value="NZ_GG770225.1"/>
</dbReference>
<keyword evidence="5 14" id="KW-0436">Ligase</keyword>
<dbReference type="Pfam" id="PF02875">
    <property type="entry name" value="Mur_ligase_C"/>
    <property type="match status" value="1"/>
</dbReference>
<dbReference type="SUPFAM" id="SSF53244">
    <property type="entry name" value="MurD-like peptide ligases, peptide-binding domain"/>
    <property type="match status" value="1"/>
</dbReference>